<dbReference type="RefSeq" id="WP_353930223.1">
    <property type="nucleotide sequence ID" value="NZ_CP150886.1"/>
</dbReference>
<reference evidence="1 2" key="1">
    <citation type="submission" date="2024-04" db="EMBL/GenBank/DDBJ databases">
        <title>Okeanomitos corallinicola gen. &amp; sp. nov. (Nostocales, Cyanobacteria), a new toxic marine heterocyst-forming cyanobacterium from a coral reef.</title>
        <authorList>
            <person name="Li H."/>
            <person name="Li R."/>
            <person name="Kang J."/>
            <person name="Hii K.S."/>
            <person name="Mohamed H.F."/>
            <person name="Xu X."/>
            <person name="Luo Z."/>
        </authorList>
    </citation>
    <scope>NUCLEOTIDE SEQUENCE [LARGE SCALE GENOMIC DNA]</scope>
    <source>
        <strain evidence="1 2">TIOX110</strain>
    </source>
</reference>
<keyword evidence="2" id="KW-1185">Reference proteome</keyword>
<organism evidence="1 2">
    <name type="scientific">Okeanomitos corallinicola TIOX110</name>
    <dbReference type="NCBI Taxonomy" id="3133117"/>
    <lineage>
        <taxon>Bacteria</taxon>
        <taxon>Bacillati</taxon>
        <taxon>Cyanobacteriota</taxon>
        <taxon>Cyanophyceae</taxon>
        <taxon>Nostocales</taxon>
        <taxon>Aphanizomenonaceae</taxon>
        <taxon>Okeanomitos</taxon>
    </lineage>
</organism>
<name>A0ABZ2UQM0_9CYAN</name>
<dbReference type="EMBL" id="CP150886">
    <property type="protein sequence ID" value="WZB87309.1"/>
    <property type="molecule type" value="Genomic_DNA"/>
</dbReference>
<accession>A0ABZ2UQM0</accession>
<evidence type="ECO:0000313" key="2">
    <source>
        <dbReference type="Proteomes" id="UP001483337"/>
    </source>
</evidence>
<proteinExistence type="predicted"/>
<dbReference type="Proteomes" id="UP001483337">
    <property type="component" value="Chromosome"/>
</dbReference>
<gene>
    <name evidence="1" type="ORF">WJM97_18280</name>
</gene>
<sequence>MTNSTSKRNHAIKIFQPTAWSKFRSSDLNLISQKSHDAVSEINDLVRKLSKVTHVKRVQAIAPNYPDKHWIEFELQLYPDTQLSSEAWDKVQDMVIDCEWMLRDKSTEDWYFHAVVVDKLSLIRDASKIVNDSYHLKSFASFHLNLVVS</sequence>
<protein>
    <submittedName>
        <fullName evidence="1">Uncharacterized protein</fullName>
    </submittedName>
</protein>
<evidence type="ECO:0000313" key="1">
    <source>
        <dbReference type="EMBL" id="WZB87309.1"/>
    </source>
</evidence>